<evidence type="ECO:0000256" key="2">
    <source>
        <dbReference type="ARBA" id="ARBA00022737"/>
    </source>
</evidence>
<keyword evidence="5" id="KW-1185">Reference proteome</keyword>
<dbReference type="PROSITE" id="PS00678">
    <property type="entry name" value="WD_REPEATS_1"/>
    <property type="match status" value="3"/>
</dbReference>
<proteinExistence type="predicted"/>
<gene>
    <name evidence="4" type="ORF">SteCoe_21146</name>
</gene>
<protein>
    <submittedName>
        <fullName evidence="4">Uncharacterized protein</fullName>
    </submittedName>
</protein>
<dbReference type="Pfam" id="PF00400">
    <property type="entry name" value="WD40"/>
    <property type="match status" value="6"/>
</dbReference>
<organism evidence="4 5">
    <name type="scientific">Stentor coeruleus</name>
    <dbReference type="NCBI Taxonomy" id="5963"/>
    <lineage>
        <taxon>Eukaryota</taxon>
        <taxon>Sar</taxon>
        <taxon>Alveolata</taxon>
        <taxon>Ciliophora</taxon>
        <taxon>Postciliodesmatophora</taxon>
        <taxon>Heterotrichea</taxon>
        <taxon>Heterotrichida</taxon>
        <taxon>Stentoridae</taxon>
        <taxon>Stentor</taxon>
    </lineage>
</organism>
<reference evidence="4 5" key="1">
    <citation type="submission" date="2016-11" db="EMBL/GenBank/DDBJ databases">
        <title>The macronuclear genome of Stentor coeruleus: a giant cell with tiny introns.</title>
        <authorList>
            <person name="Slabodnick M."/>
            <person name="Ruby J.G."/>
            <person name="Reiff S.B."/>
            <person name="Swart E.C."/>
            <person name="Gosai S."/>
            <person name="Prabakaran S."/>
            <person name="Witkowska E."/>
            <person name="Larue G.E."/>
            <person name="Fisher S."/>
            <person name="Freeman R.M."/>
            <person name="Gunawardena J."/>
            <person name="Chu W."/>
            <person name="Stover N.A."/>
            <person name="Gregory B.D."/>
            <person name="Nowacki M."/>
            <person name="Derisi J."/>
            <person name="Roy S.W."/>
            <person name="Marshall W.F."/>
            <person name="Sood P."/>
        </authorList>
    </citation>
    <scope>NUCLEOTIDE SEQUENCE [LARGE SCALE GENOMIC DNA]</scope>
    <source>
        <strain evidence="4">WM001</strain>
    </source>
</reference>
<dbReference type="Proteomes" id="UP000187209">
    <property type="component" value="Unassembled WGS sequence"/>
</dbReference>
<feature type="repeat" description="WD" evidence="3">
    <location>
        <begin position="332"/>
        <end position="365"/>
    </location>
</feature>
<evidence type="ECO:0000256" key="1">
    <source>
        <dbReference type="ARBA" id="ARBA00022574"/>
    </source>
</evidence>
<evidence type="ECO:0000256" key="3">
    <source>
        <dbReference type="PROSITE-ProRule" id="PRU00221"/>
    </source>
</evidence>
<keyword evidence="2" id="KW-0677">Repeat</keyword>
<dbReference type="Gene3D" id="2.130.10.10">
    <property type="entry name" value="YVTN repeat-like/Quinoprotein amine dehydrogenase"/>
    <property type="match status" value="3"/>
</dbReference>
<dbReference type="PROSITE" id="PS50082">
    <property type="entry name" value="WD_REPEATS_2"/>
    <property type="match status" value="6"/>
</dbReference>
<keyword evidence="1 3" id="KW-0853">WD repeat</keyword>
<evidence type="ECO:0000313" key="4">
    <source>
        <dbReference type="EMBL" id="OMJ78926.1"/>
    </source>
</evidence>
<feature type="repeat" description="WD" evidence="3">
    <location>
        <begin position="31"/>
        <end position="72"/>
    </location>
</feature>
<name>A0A1R2BQC9_9CILI</name>
<accession>A0A1R2BQC9</accession>
<feature type="repeat" description="WD" evidence="3">
    <location>
        <begin position="157"/>
        <end position="197"/>
    </location>
</feature>
<dbReference type="SUPFAM" id="SSF50969">
    <property type="entry name" value="YVTN repeat-like/Quinoprotein amine dehydrogenase"/>
    <property type="match status" value="1"/>
</dbReference>
<dbReference type="InterPro" id="IPR001680">
    <property type="entry name" value="WD40_rpt"/>
</dbReference>
<dbReference type="SMART" id="SM00320">
    <property type="entry name" value="WD40"/>
    <property type="match status" value="8"/>
</dbReference>
<dbReference type="InterPro" id="IPR011047">
    <property type="entry name" value="Quinoprotein_ADH-like_sf"/>
</dbReference>
<sequence>MRCRSHSKQPHLSSSMKWYKKYLEEVHSLYLESYVRGISSIALSADSQFLIYFTENEKLEIWNLKSRQKKVVINKLECLITSISFSENNMKLLFGMQNGEVELWNTIPLKKITTLGRHKGKILSTAFTENDMFGISSSEDYKIFIWDVKQNMLKNIICEHRNEVTVIQTLKDNNFVSGGKDKYIILWDLNEDIEINRIKCEMDINVIKTNKNKSLVVVCEKIMIRVLNAENLDEIQRFNEEDILTEGYSNFPISAGISEDNELLYILHTWTIVTYDLKSSTRIRIASCHNGSITRTGIVCNNTYAILLPDKYNTQNVIQIWNLAHNCEEFNLPGHADNISVLANSPDSHYIIATAADYSISIWNIITKIQDYFIRYKDYKLSCLVMSYDNKYVAAGFKTKSIRIWNLKKNKEKVHFHIDSGKVSCLAFDKQGKLLISGSSNTKCIIWNIKQKQAINQFTNHIGKIKSIAIENNYAVTSSDDNTWKIWDILDCKLISSSEDQKKVKSLAFSKGMKYVVVTNSKHYSKVYKLK</sequence>
<feature type="repeat" description="WD" evidence="3">
    <location>
        <begin position="115"/>
        <end position="156"/>
    </location>
</feature>
<feature type="repeat" description="WD" evidence="3">
    <location>
        <begin position="416"/>
        <end position="457"/>
    </location>
</feature>
<dbReference type="EMBL" id="MPUH01000496">
    <property type="protein sequence ID" value="OMJ78926.1"/>
    <property type="molecule type" value="Genomic_DNA"/>
</dbReference>
<dbReference type="SUPFAM" id="SSF50998">
    <property type="entry name" value="Quinoprotein alcohol dehydrogenase-like"/>
    <property type="match status" value="1"/>
</dbReference>
<comment type="caution">
    <text evidence="4">The sequence shown here is derived from an EMBL/GenBank/DDBJ whole genome shotgun (WGS) entry which is preliminary data.</text>
</comment>
<dbReference type="PROSITE" id="PS50294">
    <property type="entry name" value="WD_REPEATS_REGION"/>
    <property type="match status" value="2"/>
</dbReference>
<evidence type="ECO:0000313" key="5">
    <source>
        <dbReference type="Proteomes" id="UP000187209"/>
    </source>
</evidence>
<dbReference type="AlphaFoldDB" id="A0A1R2BQC9"/>
<dbReference type="PANTHER" id="PTHR19848:SF8">
    <property type="entry name" value="F-BOX AND WD REPEAT DOMAIN CONTAINING 7"/>
    <property type="match status" value="1"/>
</dbReference>
<dbReference type="OrthoDB" id="347441at2759"/>
<dbReference type="PANTHER" id="PTHR19848">
    <property type="entry name" value="WD40 REPEAT PROTEIN"/>
    <property type="match status" value="1"/>
</dbReference>
<feature type="repeat" description="WD" evidence="3">
    <location>
        <begin position="458"/>
        <end position="497"/>
    </location>
</feature>
<dbReference type="InterPro" id="IPR015943">
    <property type="entry name" value="WD40/YVTN_repeat-like_dom_sf"/>
</dbReference>
<dbReference type="InterPro" id="IPR011044">
    <property type="entry name" value="Quino_amine_DH_bsu"/>
</dbReference>
<dbReference type="InterPro" id="IPR019775">
    <property type="entry name" value="WD40_repeat_CS"/>
</dbReference>